<feature type="compositionally biased region" description="Basic and acidic residues" evidence="1">
    <location>
        <begin position="76"/>
        <end position="87"/>
    </location>
</feature>
<dbReference type="Proteomes" id="UP000215914">
    <property type="component" value="Unassembled WGS sequence"/>
</dbReference>
<gene>
    <name evidence="2" type="ORF">HanXRQr2_Chr02g0060901</name>
</gene>
<feature type="compositionally biased region" description="Acidic residues" evidence="1">
    <location>
        <begin position="147"/>
        <end position="161"/>
    </location>
</feature>
<keyword evidence="3" id="KW-1185">Reference proteome</keyword>
<evidence type="ECO:0000313" key="2">
    <source>
        <dbReference type="EMBL" id="KAF5818101.1"/>
    </source>
</evidence>
<protein>
    <submittedName>
        <fullName evidence="2">Uncharacterized protein</fullName>
    </submittedName>
</protein>
<feature type="region of interest" description="Disordered" evidence="1">
    <location>
        <begin position="76"/>
        <end position="178"/>
    </location>
</feature>
<reference evidence="2" key="1">
    <citation type="journal article" date="2017" name="Nature">
        <title>The sunflower genome provides insights into oil metabolism, flowering and Asterid evolution.</title>
        <authorList>
            <person name="Badouin H."/>
            <person name="Gouzy J."/>
            <person name="Grassa C.J."/>
            <person name="Murat F."/>
            <person name="Staton S.E."/>
            <person name="Cottret L."/>
            <person name="Lelandais-Briere C."/>
            <person name="Owens G.L."/>
            <person name="Carrere S."/>
            <person name="Mayjonade B."/>
            <person name="Legrand L."/>
            <person name="Gill N."/>
            <person name="Kane N.C."/>
            <person name="Bowers J.E."/>
            <person name="Hubner S."/>
            <person name="Bellec A."/>
            <person name="Berard A."/>
            <person name="Berges H."/>
            <person name="Blanchet N."/>
            <person name="Boniface M.C."/>
            <person name="Brunel D."/>
            <person name="Catrice O."/>
            <person name="Chaidir N."/>
            <person name="Claudel C."/>
            <person name="Donnadieu C."/>
            <person name="Faraut T."/>
            <person name="Fievet G."/>
            <person name="Helmstetter N."/>
            <person name="King M."/>
            <person name="Knapp S.J."/>
            <person name="Lai Z."/>
            <person name="Le Paslier M.C."/>
            <person name="Lippi Y."/>
            <person name="Lorenzon L."/>
            <person name="Mandel J.R."/>
            <person name="Marage G."/>
            <person name="Marchand G."/>
            <person name="Marquand E."/>
            <person name="Bret-Mestries E."/>
            <person name="Morien E."/>
            <person name="Nambeesan S."/>
            <person name="Nguyen T."/>
            <person name="Pegot-Espagnet P."/>
            <person name="Pouilly N."/>
            <person name="Raftis F."/>
            <person name="Sallet E."/>
            <person name="Schiex T."/>
            <person name="Thomas J."/>
            <person name="Vandecasteele C."/>
            <person name="Vares D."/>
            <person name="Vear F."/>
            <person name="Vautrin S."/>
            <person name="Crespi M."/>
            <person name="Mangin B."/>
            <person name="Burke J.M."/>
            <person name="Salse J."/>
            <person name="Munos S."/>
            <person name="Vincourt P."/>
            <person name="Rieseberg L.H."/>
            <person name="Langlade N.B."/>
        </authorList>
    </citation>
    <scope>NUCLEOTIDE SEQUENCE</scope>
    <source>
        <tissue evidence="2">Leaves</tissue>
    </source>
</reference>
<proteinExistence type="predicted"/>
<accession>A0A9K3JN12</accession>
<reference evidence="2" key="2">
    <citation type="submission" date="2020-06" db="EMBL/GenBank/DDBJ databases">
        <title>Helianthus annuus Genome sequencing and assembly Release 2.</title>
        <authorList>
            <person name="Gouzy J."/>
            <person name="Langlade N."/>
            <person name="Munos S."/>
        </authorList>
    </citation>
    <scope>NUCLEOTIDE SEQUENCE</scope>
    <source>
        <tissue evidence="2">Leaves</tissue>
    </source>
</reference>
<comment type="caution">
    <text evidence="2">The sequence shown here is derived from an EMBL/GenBank/DDBJ whole genome shotgun (WGS) entry which is preliminary data.</text>
</comment>
<dbReference type="AlphaFoldDB" id="A0A9K3JN12"/>
<evidence type="ECO:0000256" key="1">
    <source>
        <dbReference type="SAM" id="MobiDB-lite"/>
    </source>
</evidence>
<name>A0A9K3JN12_HELAN</name>
<sequence>MKVKIAELEDEKARRNEQNKYFKLKNKELEAANARKEHEMYMIYKVLESVIGKSVEKKSEEIQIEEVRARRQAEIDAEMKNKGKSVEDVLIDDVINDEEEVEEDDDEDKVDDADDVFSASSHSDDDDDNDGQGGTGIKVTEASNEQNIDDYLPDNVNEEPEDAKGEGENVDDQNVESERLILRLEPEVEEGEIRHTYTMADIIKMTQIDDPNFKFDFEDELNAFDINQQPDYQYKIC</sequence>
<organism evidence="2 3">
    <name type="scientific">Helianthus annuus</name>
    <name type="common">Common sunflower</name>
    <dbReference type="NCBI Taxonomy" id="4232"/>
    <lineage>
        <taxon>Eukaryota</taxon>
        <taxon>Viridiplantae</taxon>
        <taxon>Streptophyta</taxon>
        <taxon>Embryophyta</taxon>
        <taxon>Tracheophyta</taxon>
        <taxon>Spermatophyta</taxon>
        <taxon>Magnoliopsida</taxon>
        <taxon>eudicotyledons</taxon>
        <taxon>Gunneridae</taxon>
        <taxon>Pentapetalae</taxon>
        <taxon>asterids</taxon>
        <taxon>campanulids</taxon>
        <taxon>Asterales</taxon>
        <taxon>Asteraceae</taxon>
        <taxon>Asteroideae</taxon>
        <taxon>Heliantheae alliance</taxon>
        <taxon>Heliantheae</taxon>
        <taxon>Helianthus</taxon>
    </lineage>
</organism>
<dbReference type="Gramene" id="mRNA:HanXRQr2_Chr02g0060901">
    <property type="protein sequence ID" value="mRNA:HanXRQr2_Chr02g0060901"/>
    <property type="gene ID" value="HanXRQr2_Chr02g0060901"/>
</dbReference>
<feature type="compositionally biased region" description="Acidic residues" evidence="1">
    <location>
        <begin position="89"/>
        <end position="115"/>
    </location>
</feature>
<evidence type="ECO:0000313" key="3">
    <source>
        <dbReference type="Proteomes" id="UP000215914"/>
    </source>
</evidence>
<dbReference type="EMBL" id="MNCJ02000317">
    <property type="protein sequence ID" value="KAF5818101.1"/>
    <property type="molecule type" value="Genomic_DNA"/>
</dbReference>